<comment type="caution">
    <text evidence="2">The sequence shown here is derived from an EMBL/GenBank/DDBJ whole genome shotgun (WGS) entry which is preliminary data.</text>
</comment>
<evidence type="ECO:0000256" key="1">
    <source>
        <dbReference type="SAM" id="SignalP"/>
    </source>
</evidence>
<dbReference type="Pfam" id="PF09492">
    <property type="entry name" value="Pec_lyase"/>
    <property type="match status" value="1"/>
</dbReference>
<dbReference type="NCBIfam" id="TIGR02474">
    <property type="entry name" value="pec_lyase"/>
    <property type="match status" value="1"/>
</dbReference>
<sequence length="358" mass="39651">MPLKLFILTSFLASLAFGCQAKKVLPTATPTNTPAVVITKDSVAERMLLYQRSNGGWPQPGGNAIDYSKTLSETLKATLKSEKNKLDACIDDKATTNEIKTLFSTYKKTNNPEYLKAAENGVKYLLTAQNPAGGWGQFFPDTSSYRKHITYNDNAMIDVMWVMKYASEGTNDFETIDKTLIPQAKLAVEKGITCILKTQFVQNGKLTAWCAQHDRVTLKPAKARAFELPSISGNESVGICNFLMSINNPSAEIKKAVNAAAAWMESVKIVGIKVQDIADPNQPSGKDRVVVADPNSTLWARFYDLETNKPFFTGRDSIAKPTLAEIENERRIGYAYYGTWPAKFLSTDYPAWVAKWGK</sequence>
<organism evidence="2 3">
    <name type="scientific">Emticicia aquatilis</name>
    <dbReference type="NCBI Taxonomy" id="1537369"/>
    <lineage>
        <taxon>Bacteria</taxon>
        <taxon>Pseudomonadati</taxon>
        <taxon>Bacteroidota</taxon>
        <taxon>Cytophagia</taxon>
        <taxon>Cytophagales</taxon>
        <taxon>Leadbetterellaceae</taxon>
        <taxon>Emticicia</taxon>
    </lineage>
</organism>
<feature type="signal peptide" evidence="1">
    <location>
        <begin position="1"/>
        <end position="21"/>
    </location>
</feature>
<evidence type="ECO:0000313" key="3">
    <source>
        <dbReference type="Proteomes" id="UP000609064"/>
    </source>
</evidence>
<dbReference type="GO" id="GO:0016829">
    <property type="term" value="F:lyase activity"/>
    <property type="evidence" value="ECO:0007669"/>
    <property type="project" value="UniProtKB-KW"/>
</dbReference>
<proteinExistence type="predicted"/>
<dbReference type="InterPro" id="IPR012669">
    <property type="entry name" value="Pectate_lyase"/>
</dbReference>
<dbReference type="RefSeq" id="WP_188764614.1">
    <property type="nucleotide sequence ID" value="NZ_BMKK01000001.1"/>
</dbReference>
<gene>
    <name evidence="2" type="ORF">GCM10011514_06860</name>
</gene>
<dbReference type="PROSITE" id="PS51257">
    <property type="entry name" value="PROKAR_LIPOPROTEIN"/>
    <property type="match status" value="1"/>
</dbReference>
<dbReference type="AlphaFoldDB" id="A0A916YHY2"/>
<dbReference type="SUPFAM" id="SSF81853">
    <property type="entry name" value="Family 10 polysaccharide lyase"/>
    <property type="match status" value="1"/>
</dbReference>
<keyword evidence="3" id="KW-1185">Reference proteome</keyword>
<protein>
    <submittedName>
        <fullName evidence="2">Pectate lyase</fullName>
    </submittedName>
</protein>
<dbReference type="Gene3D" id="1.50.10.20">
    <property type="match status" value="1"/>
</dbReference>
<name>A0A916YHY2_9BACT</name>
<evidence type="ECO:0000313" key="2">
    <source>
        <dbReference type="EMBL" id="GGD45467.1"/>
    </source>
</evidence>
<reference evidence="2" key="2">
    <citation type="submission" date="2020-09" db="EMBL/GenBank/DDBJ databases">
        <authorList>
            <person name="Sun Q."/>
            <person name="Zhou Y."/>
        </authorList>
    </citation>
    <scope>NUCLEOTIDE SEQUENCE</scope>
    <source>
        <strain evidence="2">CGMCC 1.15958</strain>
    </source>
</reference>
<keyword evidence="1" id="KW-0732">Signal</keyword>
<feature type="chain" id="PRO_5036919405" evidence="1">
    <location>
        <begin position="22"/>
        <end position="358"/>
    </location>
</feature>
<keyword evidence="2" id="KW-0456">Lyase</keyword>
<dbReference type="EMBL" id="BMKK01000001">
    <property type="protein sequence ID" value="GGD45467.1"/>
    <property type="molecule type" value="Genomic_DNA"/>
</dbReference>
<accession>A0A916YHY2</accession>
<reference evidence="2" key="1">
    <citation type="journal article" date="2014" name="Int. J. Syst. Evol. Microbiol.">
        <title>Complete genome sequence of Corynebacterium casei LMG S-19264T (=DSM 44701T), isolated from a smear-ripened cheese.</title>
        <authorList>
            <consortium name="US DOE Joint Genome Institute (JGI-PGF)"/>
            <person name="Walter F."/>
            <person name="Albersmeier A."/>
            <person name="Kalinowski J."/>
            <person name="Ruckert C."/>
        </authorList>
    </citation>
    <scope>NUCLEOTIDE SEQUENCE</scope>
    <source>
        <strain evidence="2">CGMCC 1.15958</strain>
    </source>
</reference>
<dbReference type="Proteomes" id="UP000609064">
    <property type="component" value="Unassembled WGS sequence"/>
</dbReference>